<keyword evidence="2" id="KW-1185">Reference proteome</keyword>
<reference evidence="1 2" key="2">
    <citation type="submission" date="2020-03" db="EMBL/GenBank/DDBJ databases">
        <authorList>
            <person name="Ichikawa N."/>
            <person name="Kimura A."/>
            <person name="Kitahashi Y."/>
            <person name="Uohara A."/>
        </authorList>
    </citation>
    <scope>NUCLEOTIDE SEQUENCE [LARGE SCALE GENOMIC DNA]</scope>
    <source>
        <strain evidence="1 2">NBRC 107702</strain>
    </source>
</reference>
<protein>
    <submittedName>
        <fullName evidence="1">Uncharacterized protein</fullName>
    </submittedName>
</protein>
<dbReference type="EMBL" id="AP022870">
    <property type="protein sequence ID" value="BCB74243.1"/>
    <property type="molecule type" value="Genomic_DNA"/>
</dbReference>
<organism evidence="1 2">
    <name type="scientific">Phytohabitans flavus</name>
    <dbReference type="NCBI Taxonomy" id="1076124"/>
    <lineage>
        <taxon>Bacteria</taxon>
        <taxon>Bacillati</taxon>
        <taxon>Actinomycetota</taxon>
        <taxon>Actinomycetes</taxon>
        <taxon>Micromonosporales</taxon>
        <taxon>Micromonosporaceae</taxon>
    </lineage>
</organism>
<sequence length="187" mass="20539">MSGQAPDEVLFEASWWAVTAVDGAGLFDPTAHGLDPRPKGTACYRGYVCRYALVDGRLALRELELGSQDEPPRLAGVEPGRDDDWLGWRYQELDVPVAFTGRLLVGDGDTDGPYLNMGFLPAWMYAEVRDLTFQAGTLVDAADRSAELAAVRADFAETAARPPAGEASRDWISRTFSLTYDYSWPGR</sequence>
<reference evidence="1 2" key="1">
    <citation type="submission" date="2020-03" db="EMBL/GenBank/DDBJ databases">
        <title>Whole genome shotgun sequence of Phytohabitans flavus NBRC 107702.</title>
        <authorList>
            <person name="Komaki H."/>
            <person name="Tamura T."/>
        </authorList>
    </citation>
    <scope>NUCLEOTIDE SEQUENCE [LARGE SCALE GENOMIC DNA]</scope>
    <source>
        <strain evidence="1 2">NBRC 107702</strain>
    </source>
</reference>
<dbReference type="KEGG" id="pfla:Pflav_006530"/>
<evidence type="ECO:0000313" key="1">
    <source>
        <dbReference type="EMBL" id="BCB74243.1"/>
    </source>
</evidence>
<name>A0A6F8XKB1_9ACTN</name>
<evidence type="ECO:0000313" key="2">
    <source>
        <dbReference type="Proteomes" id="UP000502508"/>
    </source>
</evidence>
<dbReference type="Proteomes" id="UP000502508">
    <property type="component" value="Chromosome"/>
</dbReference>
<dbReference type="AlphaFoldDB" id="A0A6F8XKB1"/>
<accession>A0A6F8XKB1</accession>
<dbReference type="RefSeq" id="WP_173033583.1">
    <property type="nucleotide sequence ID" value="NZ_AP022870.1"/>
</dbReference>
<gene>
    <name evidence="1" type="ORF">Pflav_006530</name>
</gene>
<proteinExistence type="predicted"/>